<dbReference type="GO" id="GO:0004176">
    <property type="term" value="F:ATP-dependent peptidase activity"/>
    <property type="evidence" value="ECO:0007669"/>
    <property type="project" value="UniProtKB-UniRule"/>
</dbReference>
<dbReference type="InterPro" id="IPR020568">
    <property type="entry name" value="Ribosomal_Su5_D2-typ_SF"/>
</dbReference>
<dbReference type="SUPFAM" id="SSF54211">
    <property type="entry name" value="Ribosomal protein S5 domain 2-like"/>
    <property type="match status" value="1"/>
</dbReference>
<dbReference type="GO" id="GO:0006508">
    <property type="term" value="P:proteolysis"/>
    <property type="evidence" value="ECO:0007669"/>
    <property type="project" value="UniProtKB-KW"/>
</dbReference>
<organism evidence="5 6">
    <name type="scientific">Paramicrobacterium humi</name>
    <dbReference type="NCBI Taxonomy" id="640635"/>
    <lineage>
        <taxon>Bacteria</taxon>
        <taxon>Bacillati</taxon>
        <taxon>Actinomycetota</taxon>
        <taxon>Actinomycetes</taxon>
        <taxon>Micrococcales</taxon>
        <taxon>Microbacteriaceae</taxon>
        <taxon>Paramicrobacterium</taxon>
    </lineage>
</organism>
<dbReference type="RefSeq" id="WP_342706645.1">
    <property type="nucleotide sequence ID" value="NZ_FNRY01000002.1"/>
</dbReference>
<dbReference type="GO" id="GO:0030163">
    <property type="term" value="P:protein catabolic process"/>
    <property type="evidence" value="ECO:0007669"/>
    <property type="project" value="InterPro"/>
</dbReference>
<dbReference type="InterPro" id="IPR008269">
    <property type="entry name" value="Lon_proteolytic"/>
</dbReference>
<dbReference type="AlphaFoldDB" id="A0A1H4TAG5"/>
<keyword evidence="1" id="KW-0645">Protease</keyword>
<evidence type="ECO:0000256" key="3">
    <source>
        <dbReference type="SAM" id="Phobius"/>
    </source>
</evidence>
<feature type="compositionally biased region" description="Low complexity" evidence="2">
    <location>
        <begin position="30"/>
        <end position="41"/>
    </location>
</feature>
<evidence type="ECO:0000313" key="5">
    <source>
        <dbReference type="EMBL" id="SEC53134.1"/>
    </source>
</evidence>
<sequence length="402" mass="41955">MVRAARRPPVANIREGIRVTLPNDDHHESPSPLSEPLFEPAAPRPPRPRRVVAGWISLAVAFVILGVLALSPTPYVVQVPGPVFNVLSTTKTDDGTQPLIDIEGAKTYDVSKTLDMLTVSVVGTPDRSPSWFQIAVAWFDPSQAVVPMSTYFPDGTTVKEQDEESQLMMVNSQQDAVAAALTQLDIPFDSALTVGNVIADTPADGELQVGDEITAAGGAPVGDVTQLRDVIAKNGEKPLTLTVLRDGASATVSVTPTKATYSDGTSGFVIGIQTTETYDFPFHVAIKLDDVGGPSAGMMFALGIIDKLTPGALAGDAAVAGTGTIDAEGDVGPIGGIRQKLYGARDAGADYFLAPADNCGEVVGHVPDGIRVFSVKTLDDSLAVLHALADDGDLDALPSCKS</sequence>
<keyword evidence="6" id="KW-1185">Reference proteome</keyword>
<evidence type="ECO:0000256" key="1">
    <source>
        <dbReference type="PROSITE-ProRule" id="PRU01122"/>
    </source>
</evidence>
<keyword evidence="3" id="KW-0812">Transmembrane</keyword>
<dbReference type="Gene3D" id="3.30.230.10">
    <property type="match status" value="1"/>
</dbReference>
<comment type="catalytic activity">
    <reaction evidence="1">
        <text>Hydrolysis of proteins in presence of ATP.</text>
        <dbReference type="EC" id="3.4.21.53"/>
    </reaction>
</comment>
<feature type="active site" evidence="1">
    <location>
        <position position="295"/>
    </location>
</feature>
<dbReference type="GO" id="GO:0005524">
    <property type="term" value="F:ATP binding"/>
    <property type="evidence" value="ECO:0007669"/>
    <property type="project" value="InterPro"/>
</dbReference>
<feature type="region of interest" description="Disordered" evidence="2">
    <location>
        <begin position="13"/>
        <end position="44"/>
    </location>
</feature>
<dbReference type="Pfam" id="PF05362">
    <property type="entry name" value="Lon_C"/>
    <property type="match status" value="1"/>
</dbReference>
<dbReference type="InterPro" id="IPR014721">
    <property type="entry name" value="Ribsml_uS5_D2-typ_fold_subgr"/>
</dbReference>
<keyword evidence="3" id="KW-1133">Transmembrane helix</keyword>
<dbReference type="Pfam" id="PF13180">
    <property type="entry name" value="PDZ_2"/>
    <property type="match status" value="1"/>
</dbReference>
<dbReference type="SUPFAM" id="SSF50156">
    <property type="entry name" value="PDZ domain-like"/>
    <property type="match status" value="1"/>
</dbReference>
<dbReference type="InterPro" id="IPR027065">
    <property type="entry name" value="Lon_Prtase"/>
</dbReference>
<dbReference type="PROSITE" id="PS51786">
    <property type="entry name" value="LON_PROTEOLYTIC"/>
    <property type="match status" value="1"/>
</dbReference>
<feature type="domain" description="Lon proteolytic" evidence="4">
    <location>
        <begin position="290"/>
        <end position="388"/>
    </location>
</feature>
<feature type="active site" evidence="1">
    <location>
        <position position="340"/>
    </location>
</feature>
<evidence type="ECO:0000259" key="4">
    <source>
        <dbReference type="PROSITE" id="PS51786"/>
    </source>
</evidence>
<dbReference type="STRING" id="640635.SAMN04489806_3143"/>
<dbReference type="EC" id="3.4.21.53" evidence="1"/>
<dbReference type="GO" id="GO:0004252">
    <property type="term" value="F:serine-type endopeptidase activity"/>
    <property type="evidence" value="ECO:0007669"/>
    <property type="project" value="UniProtKB-UniRule"/>
</dbReference>
<reference evidence="5 6" key="1">
    <citation type="submission" date="2016-10" db="EMBL/GenBank/DDBJ databases">
        <authorList>
            <person name="de Groot N.N."/>
        </authorList>
    </citation>
    <scope>NUCLEOTIDE SEQUENCE [LARGE SCALE GENOMIC DNA]</scope>
    <source>
        <strain evidence="5 6">DSM 21799</strain>
    </source>
</reference>
<dbReference type="SMART" id="SM00228">
    <property type="entry name" value="PDZ"/>
    <property type="match status" value="1"/>
</dbReference>
<dbReference type="Proteomes" id="UP000199183">
    <property type="component" value="Unassembled WGS sequence"/>
</dbReference>
<dbReference type="InterPro" id="IPR001478">
    <property type="entry name" value="PDZ"/>
</dbReference>
<name>A0A1H4TAG5_9MICO</name>
<accession>A0A1H4TAG5</accession>
<evidence type="ECO:0000256" key="2">
    <source>
        <dbReference type="SAM" id="MobiDB-lite"/>
    </source>
</evidence>
<dbReference type="CDD" id="cd23081">
    <property type="entry name" value="cpPDZ_EcRseP-like"/>
    <property type="match status" value="1"/>
</dbReference>
<keyword evidence="1" id="KW-0720">Serine protease</keyword>
<gene>
    <name evidence="5" type="ORF">SAMN04489806_3143</name>
</gene>
<dbReference type="InterPro" id="IPR036034">
    <property type="entry name" value="PDZ_sf"/>
</dbReference>
<keyword evidence="3" id="KW-0472">Membrane</keyword>
<dbReference type="EMBL" id="FNRY01000002">
    <property type="protein sequence ID" value="SEC53134.1"/>
    <property type="molecule type" value="Genomic_DNA"/>
</dbReference>
<keyword evidence="1" id="KW-0378">Hydrolase</keyword>
<comment type="similarity">
    <text evidence="1">Belongs to the peptidase S16 family.</text>
</comment>
<evidence type="ECO:0000313" key="6">
    <source>
        <dbReference type="Proteomes" id="UP000199183"/>
    </source>
</evidence>
<feature type="transmembrane region" description="Helical" evidence="3">
    <location>
        <begin position="51"/>
        <end position="70"/>
    </location>
</feature>
<protein>
    <recommendedName>
        <fullName evidence="1">endopeptidase La</fullName>
        <ecNumber evidence="1">3.4.21.53</ecNumber>
    </recommendedName>
</protein>
<dbReference type="PANTHER" id="PTHR10046">
    <property type="entry name" value="ATP DEPENDENT LON PROTEASE FAMILY MEMBER"/>
    <property type="match status" value="1"/>
</dbReference>
<proteinExistence type="inferred from homology"/>